<keyword evidence="3" id="KW-1185">Reference proteome</keyword>
<feature type="transmembrane region" description="Helical" evidence="1">
    <location>
        <begin position="12"/>
        <end position="31"/>
    </location>
</feature>
<feature type="transmembrane region" description="Helical" evidence="1">
    <location>
        <begin position="51"/>
        <end position="79"/>
    </location>
</feature>
<sequence length="128" mass="14252">MSDRLMTIVGWLLIAMLSGLILAGIVLWLIWQRLRSLQVPPDAGFFTTMHYIPIALPIVLDLLDFGLDILAMPVSWLILDRLGLRGLRNKAAIEAFIPFTQPIPVFTLGWLIARLTGVGKTVITEQST</sequence>
<evidence type="ECO:0000313" key="3">
    <source>
        <dbReference type="Proteomes" id="UP000002508"/>
    </source>
</evidence>
<accession>B8GBM0</accession>
<keyword evidence="1" id="KW-0812">Transmembrane</keyword>
<evidence type="ECO:0000313" key="2">
    <source>
        <dbReference type="EMBL" id="ACL24837.1"/>
    </source>
</evidence>
<dbReference type="RefSeq" id="WP_015940696.1">
    <property type="nucleotide sequence ID" value="NC_011831.1"/>
</dbReference>
<reference evidence="2" key="1">
    <citation type="submission" date="2008-12" db="EMBL/GenBank/DDBJ databases">
        <title>Complete sequence of Chloroflexus aggregans DSM 9485.</title>
        <authorList>
            <consortium name="US DOE Joint Genome Institute"/>
            <person name="Lucas S."/>
            <person name="Copeland A."/>
            <person name="Lapidus A."/>
            <person name="Glavina del Rio T."/>
            <person name="Dalin E."/>
            <person name="Tice H."/>
            <person name="Pitluck S."/>
            <person name="Foster B."/>
            <person name="Larimer F."/>
            <person name="Land M."/>
            <person name="Hauser L."/>
            <person name="Kyrpides N."/>
            <person name="Mikhailova N."/>
            <person name="Bryant D."/>
            <person name="Richardson P."/>
        </authorList>
    </citation>
    <scope>NUCLEOTIDE SEQUENCE</scope>
    <source>
        <strain evidence="2">DSM 9485</strain>
    </source>
</reference>
<feature type="transmembrane region" description="Helical" evidence="1">
    <location>
        <begin position="91"/>
        <end position="113"/>
    </location>
</feature>
<keyword evidence="1" id="KW-1133">Transmembrane helix</keyword>
<gene>
    <name evidence="2" type="ordered locus">Cagg_1942</name>
</gene>
<protein>
    <submittedName>
        <fullName evidence="2">Uncharacterized protein</fullName>
    </submittedName>
</protein>
<proteinExistence type="predicted"/>
<dbReference type="STRING" id="326427.Cagg_1942"/>
<keyword evidence="1" id="KW-0472">Membrane</keyword>
<name>B8GBM0_CHLAD</name>
<dbReference type="Proteomes" id="UP000002508">
    <property type="component" value="Chromosome"/>
</dbReference>
<evidence type="ECO:0000256" key="1">
    <source>
        <dbReference type="SAM" id="Phobius"/>
    </source>
</evidence>
<organism evidence="2 3">
    <name type="scientific">Chloroflexus aggregans (strain MD-66 / DSM 9485)</name>
    <dbReference type="NCBI Taxonomy" id="326427"/>
    <lineage>
        <taxon>Bacteria</taxon>
        <taxon>Bacillati</taxon>
        <taxon>Chloroflexota</taxon>
        <taxon>Chloroflexia</taxon>
        <taxon>Chloroflexales</taxon>
        <taxon>Chloroflexineae</taxon>
        <taxon>Chloroflexaceae</taxon>
        <taxon>Chloroflexus</taxon>
    </lineage>
</organism>
<dbReference type="OrthoDB" id="163265at2"/>
<dbReference type="KEGG" id="cag:Cagg_1942"/>
<dbReference type="HOGENOM" id="CLU_1955700_0_0_0"/>
<dbReference type="EMBL" id="CP001337">
    <property type="protein sequence ID" value="ACL24837.1"/>
    <property type="molecule type" value="Genomic_DNA"/>
</dbReference>
<dbReference type="AlphaFoldDB" id="B8GBM0"/>
<dbReference type="eggNOG" id="ENOG50347SF">
    <property type="taxonomic scope" value="Bacteria"/>
</dbReference>